<comment type="caution">
    <text evidence="1">The sequence shown here is derived from an EMBL/GenBank/DDBJ whole genome shotgun (WGS) entry which is preliminary data.</text>
</comment>
<protein>
    <submittedName>
        <fullName evidence="1">Uncharacterized protein</fullName>
    </submittedName>
</protein>
<sequence>MKKTNKHLFVHIHTCSSRHRYIKEKLCFSGFGVDEIRVCRNIFSFKFCAIFEHTNIVNKYECLFIFIFLVCTRTFIHTHFCQEITTVGHFE</sequence>
<organism evidence="1 2">
    <name type="scientific">Hypothenemus hampei</name>
    <name type="common">Coffee berry borer</name>
    <dbReference type="NCBI Taxonomy" id="57062"/>
    <lineage>
        <taxon>Eukaryota</taxon>
        <taxon>Metazoa</taxon>
        <taxon>Ecdysozoa</taxon>
        <taxon>Arthropoda</taxon>
        <taxon>Hexapoda</taxon>
        <taxon>Insecta</taxon>
        <taxon>Pterygota</taxon>
        <taxon>Neoptera</taxon>
        <taxon>Endopterygota</taxon>
        <taxon>Coleoptera</taxon>
        <taxon>Polyphaga</taxon>
        <taxon>Cucujiformia</taxon>
        <taxon>Curculionidae</taxon>
        <taxon>Scolytinae</taxon>
        <taxon>Hypothenemus</taxon>
    </lineage>
</organism>
<keyword evidence="2" id="KW-1185">Reference proteome</keyword>
<dbReference type="EMBL" id="JBDJPC010000010">
    <property type="protein sequence ID" value="KAL1490242.1"/>
    <property type="molecule type" value="Genomic_DNA"/>
</dbReference>
<name>A0ABD1E6C3_HYPHA</name>
<dbReference type="AlphaFoldDB" id="A0ABD1E6C3"/>
<accession>A0ABD1E6C3</accession>
<proteinExistence type="predicted"/>
<evidence type="ECO:0000313" key="1">
    <source>
        <dbReference type="EMBL" id="KAL1490242.1"/>
    </source>
</evidence>
<dbReference type="Proteomes" id="UP001566132">
    <property type="component" value="Unassembled WGS sequence"/>
</dbReference>
<evidence type="ECO:0000313" key="2">
    <source>
        <dbReference type="Proteomes" id="UP001566132"/>
    </source>
</evidence>
<gene>
    <name evidence="1" type="ORF">ABEB36_012970</name>
</gene>
<reference evidence="1 2" key="1">
    <citation type="submission" date="2024-05" db="EMBL/GenBank/DDBJ databases">
        <title>Genetic variation in Jamaican populations of the coffee berry borer (Hypothenemus hampei).</title>
        <authorList>
            <person name="Errbii M."/>
            <person name="Myrie A."/>
        </authorList>
    </citation>
    <scope>NUCLEOTIDE SEQUENCE [LARGE SCALE GENOMIC DNA]</scope>
    <source>
        <strain evidence="1">JA-Hopewell-2020-01-JO</strain>
        <tissue evidence="1">Whole body</tissue>
    </source>
</reference>